<evidence type="ECO:0000313" key="2">
    <source>
        <dbReference type="Proteomes" id="UP000812277"/>
    </source>
</evidence>
<comment type="caution">
    <text evidence="1">The sequence shown here is derived from an EMBL/GenBank/DDBJ whole genome shotgun (WGS) entry which is preliminary data.</text>
</comment>
<dbReference type="Proteomes" id="UP000812277">
    <property type="component" value="Unassembled WGS sequence"/>
</dbReference>
<dbReference type="EMBL" id="JAHZIJ010000020">
    <property type="protein sequence ID" value="MBW7477080.1"/>
    <property type="molecule type" value="Genomic_DNA"/>
</dbReference>
<dbReference type="RefSeq" id="WP_219874335.1">
    <property type="nucleotide sequence ID" value="NZ_JAHZIJ010000020.1"/>
</dbReference>
<reference evidence="1 2" key="1">
    <citation type="submission" date="2021-07" db="EMBL/GenBank/DDBJ databases">
        <title>Paenibacillus radiodurans sp. nov., isolated from the southeastern edge of Tengger Desert.</title>
        <authorList>
            <person name="Zhang G."/>
        </authorList>
    </citation>
    <scope>NUCLEOTIDE SEQUENCE [LARGE SCALE GENOMIC DNA]</scope>
    <source>
        <strain evidence="1 2">DT7-4</strain>
    </source>
</reference>
<accession>A0ABS7DAV6</accession>
<gene>
    <name evidence="1" type="ORF">K0T92_20385</name>
</gene>
<organism evidence="1 2">
    <name type="scientific">Paenibacillus oenotherae</name>
    <dbReference type="NCBI Taxonomy" id="1435645"/>
    <lineage>
        <taxon>Bacteria</taxon>
        <taxon>Bacillati</taxon>
        <taxon>Bacillota</taxon>
        <taxon>Bacilli</taxon>
        <taxon>Bacillales</taxon>
        <taxon>Paenibacillaceae</taxon>
        <taxon>Paenibacillus</taxon>
    </lineage>
</organism>
<sequence length="258" mass="29731">MGTEISKETFGTALIPILIRQVLVMLNILRVNGFHNKSIFFLGECEEKALDFSGLLYNGAFYCAWFSHEKALMHIHRVEFGHVQSSQITVSLTDVLGNSTVYRTEMRGIDDRYCLVGCSTSNTYETTDVLLIDFEDNTYTKVAPDFGIDTLLRIERIMTIKSTPLTPRKEEIVLLTGGFHLREKYGFWENRERRRGLEDKLMEYVVIFERDSFFHRLKSGLPLEVMDKQIIERCPLHKSIILHDGNGTTINYTVIDFG</sequence>
<keyword evidence="2" id="KW-1185">Reference proteome</keyword>
<proteinExistence type="predicted"/>
<evidence type="ECO:0008006" key="3">
    <source>
        <dbReference type="Google" id="ProtNLM"/>
    </source>
</evidence>
<name>A0ABS7DAV6_9BACL</name>
<evidence type="ECO:0000313" key="1">
    <source>
        <dbReference type="EMBL" id="MBW7477080.1"/>
    </source>
</evidence>
<protein>
    <recommendedName>
        <fullName evidence="3">F-box associated domain-containing protein</fullName>
    </recommendedName>
</protein>